<dbReference type="EMBL" id="CP001281">
    <property type="protein sequence ID" value="ACR01452.1"/>
    <property type="molecule type" value="Genomic_DNA"/>
</dbReference>
<dbReference type="Proteomes" id="UP000002186">
    <property type="component" value="Chromosome"/>
</dbReference>
<feature type="region of interest" description="Disordered" evidence="1">
    <location>
        <begin position="1"/>
        <end position="30"/>
    </location>
</feature>
<proteinExistence type="predicted"/>
<dbReference type="AlphaFoldDB" id="C4KAM6"/>
<dbReference type="HOGENOM" id="CLU_1077402_0_0_4"/>
<reference evidence="3" key="1">
    <citation type="submission" date="2009-05" db="EMBL/GenBank/DDBJ databases">
        <title>Complete sequence of chromosome of Thauera sp. MZ1T.</title>
        <authorList>
            <consortium name="US DOE Joint Genome Institute"/>
            <person name="Lucas S."/>
            <person name="Copeland A."/>
            <person name="Lapidus A."/>
            <person name="Glavina del Rio T."/>
            <person name="Dalin E."/>
            <person name="Tice H."/>
            <person name="Bruce D."/>
            <person name="Goodwin L."/>
            <person name="Pitluck S."/>
            <person name="Sims D."/>
            <person name="Brettin T."/>
            <person name="Detter J.C."/>
            <person name="Han C."/>
            <person name="Larimer F."/>
            <person name="Land M."/>
            <person name="Hauser L."/>
            <person name="Kyrpides N."/>
            <person name="Mikhailova N."/>
            <person name="Sayler G.S."/>
        </authorList>
    </citation>
    <scope>NUCLEOTIDE SEQUENCE [LARGE SCALE GENOMIC DNA]</scope>
    <source>
        <strain evidence="3">MZ1T</strain>
    </source>
</reference>
<gene>
    <name evidence="2" type="ordered locus">Tmz1t_2853</name>
</gene>
<dbReference type="STRING" id="85643.Tmz1t_2853"/>
<feature type="compositionally biased region" description="Low complexity" evidence="1">
    <location>
        <begin position="15"/>
        <end position="24"/>
    </location>
</feature>
<accession>C4KAM6</accession>
<dbReference type="eggNOG" id="COG3284">
    <property type="taxonomic scope" value="Bacteria"/>
</dbReference>
<evidence type="ECO:0000256" key="1">
    <source>
        <dbReference type="SAM" id="MobiDB-lite"/>
    </source>
</evidence>
<organism evidence="2 3">
    <name type="scientific">Thauera aminoaromatica</name>
    <dbReference type="NCBI Taxonomy" id="164330"/>
    <lineage>
        <taxon>Bacteria</taxon>
        <taxon>Pseudomonadati</taxon>
        <taxon>Pseudomonadota</taxon>
        <taxon>Betaproteobacteria</taxon>
        <taxon>Rhodocyclales</taxon>
        <taxon>Zoogloeaceae</taxon>
        <taxon>Thauera</taxon>
    </lineage>
</organism>
<dbReference type="KEGG" id="tmz:Tmz1t_2853"/>
<protein>
    <submittedName>
        <fullName evidence="2">Sigma-54 dependent transcriptional regulator</fullName>
    </submittedName>
</protein>
<keyword evidence="3" id="KW-1185">Reference proteome</keyword>
<dbReference type="RefSeq" id="WP_012585708.1">
    <property type="nucleotide sequence ID" value="NC_011662.2"/>
</dbReference>
<evidence type="ECO:0000313" key="3">
    <source>
        <dbReference type="Proteomes" id="UP000002186"/>
    </source>
</evidence>
<reference evidence="2 3" key="2">
    <citation type="journal article" date="2012" name="Stand. Genomic Sci.">
        <title>Complete genome sequence of Thauera aminoaromatica strain MZ1T.</title>
        <authorList>
            <person name="Jiang K."/>
            <person name="Sanseverino J."/>
            <person name="Chauhan A."/>
            <person name="Lucas S."/>
            <person name="Copeland A."/>
            <person name="Lapidus A."/>
            <person name="Del Rio T.G."/>
            <person name="Dalin E."/>
            <person name="Tice H."/>
            <person name="Bruce D."/>
            <person name="Goodwin L."/>
            <person name="Pitluck S."/>
            <person name="Sims D."/>
            <person name="Brettin T."/>
            <person name="Detter J.C."/>
            <person name="Han C."/>
            <person name="Chang Y.J."/>
            <person name="Larimer F."/>
            <person name="Land M."/>
            <person name="Hauser L."/>
            <person name="Kyrpides N.C."/>
            <person name="Mikhailova N."/>
            <person name="Moser S."/>
            <person name="Jegier P."/>
            <person name="Close D."/>
            <person name="Debruyn J.M."/>
            <person name="Wang Y."/>
            <person name="Layton A.C."/>
            <person name="Allen M.S."/>
            <person name="Sayler G.S."/>
        </authorList>
    </citation>
    <scope>NUCLEOTIDE SEQUENCE [LARGE SCALE GENOMIC DNA]</scope>
    <source>
        <strain evidence="2 3">MZ1T</strain>
    </source>
</reference>
<evidence type="ECO:0000313" key="2">
    <source>
        <dbReference type="EMBL" id="ACR01452.1"/>
    </source>
</evidence>
<sequence>MSSLPTPAASPAPAPTWGAPTTRTVGHPIDDAARDRRGADVALDHERLLALSAPAMEDLHRQLDSPTITVLLADSAGGVLRAIGARSGALATHARSAATPRTKAPAVPPGQLGIAVPILPPAGALLGFLDADAAPLEWLSHANALLHTAACLIEHRLIETEPQGFLLLRFHRYASVLGTPLEALVLFDAGGAVLLANHTARALLAPCAFGAGGAAACFATQWCGIVGYAALGLRQPFVLRDRRGGGFSAQASLRRHAS</sequence>
<name>C4KAM6_THASP</name>